<dbReference type="Proteomes" id="UP000234323">
    <property type="component" value="Unassembled WGS sequence"/>
</dbReference>
<name>A0A2I1GPY8_9GLOM</name>
<dbReference type="VEuPathDB" id="FungiDB:RhiirFUN_006495"/>
<keyword evidence="2" id="KW-1185">Reference proteome</keyword>
<evidence type="ECO:0008006" key="3">
    <source>
        <dbReference type="Google" id="ProtNLM"/>
    </source>
</evidence>
<sequence length="185" mass="22086">MLPPYLFIDGNKIYINVSQRCIEVPSPADLSTQYYRCNGFIIYRGLLQGVLQGEIVGDISRFAGKTWKIAGKDFHNFFANYARNSNAITAKKAEFRQFKQFKPQEYNKKRNYKNKQNMVSDIEREVFTIEREVFDFEREVFDIEREVLNIEREVFDIEREVLNIEREVIMSEVFRRDAMEFEFIS</sequence>
<evidence type="ECO:0000313" key="2">
    <source>
        <dbReference type="Proteomes" id="UP000234323"/>
    </source>
</evidence>
<dbReference type="VEuPathDB" id="FungiDB:RhiirA1_458078"/>
<dbReference type="AlphaFoldDB" id="A0A2I1GPY8"/>
<reference evidence="1 2" key="1">
    <citation type="submission" date="2015-10" db="EMBL/GenBank/DDBJ databases">
        <title>Genome analyses suggest a sexual origin of heterokaryosis in a supposedly ancient asexual fungus.</title>
        <authorList>
            <person name="Ropars J."/>
            <person name="Sedzielewska K."/>
            <person name="Noel J."/>
            <person name="Charron P."/>
            <person name="Farinelli L."/>
            <person name="Marton T."/>
            <person name="Kruger M."/>
            <person name="Pelin A."/>
            <person name="Brachmann A."/>
            <person name="Corradi N."/>
        </authorList>
    </citation>
    <scope>NUCLEOTIDE SEQUENCE [LARGE SCALE GENOMIC DNA]</scope>
    <source>
        <strain evidence="1 2">A4</strain>
    </source>
</reference>
<protein>
    <recommendedName>
        <fullName evidence="3">MATA-HMG</fullName>
    </recommendedName>
</protein>
<accession>A0A2I1GPY8</accession>
<proteinExistence type="predicted"/>
<dbReference type="VEuPathDB" id="FungiDB:FUN_004316"/>
<gene>
    <name evidence="1" type="ORF">RhiirA4_464382</name>
</gene>
<organism evidence="1 2">
    <name type="scientific">Rhizophagus irregularis</name>
    <dbReference type="NCBI Taxonomy" id="588596"/>
    <lineage>
        <taxon>Eukaryota</taxon>
        <taxon>Fungi</taxon>
        <taxon>Fungi incertae sedis</taxon>
        <taxon>Mucoromycota</taxon>
        <taxon>Glomeromycotina</taxon>
        <taxon>Glomeromycetes</taxon>
        <taxon>Glomerales</taxon>
        <taxon>Glomeraceae</taxon>
        <taxon>Rhizophagus</taxon>
    </lineage>
</organism>
<comment type="caution">
    <text evidence="1">The sequence shown here is derived from an EMBL/GenBank/DDBJ whole genome shotgun (WGS) entry which is preliminary data.</text>
</comment>
<dbReference type="EMBL" id="LLXI01000664">
    <property type="protein sequence ID" value="PKY48718.1"/>
    <property type="molecule type" value="Genomic_DNA"/>
</dbReference>
<evidence type="ECO:0000313" key="1">
    <source>
        <dbReference type="EMBL" id="PKY48718.1"/>
    </source>
</evidence>
<dbReference type="OrthoDB" id="2338768at2759"/>